<dbReference type="GO" id="GO:0016887">
    <property type="term" value="F:ATP hydrolysis activity"/>
    <property type="evidence" value="ECO:0007669"/>
    <property type="project" value="InterPro"/>
</dbReference>
<dbReference type="NCBIfam" id="TIGR00345">
    <property type="entry name" value="GET3_arsA_TRC40"/>
    <property type="match status" value="1"/>
</dbReference>
<dbReference type="PANTHER" id="PTHR10803:SF3">
    <property type="entry name" value="ATPASE GET3"/>
    <property type="match status" value="1"/>
</dbReference>
<dbReference type="Gene3D" id="3.40.50.300">
    <property type="entry name" value="P-loop containing nucleotide triphosphate hydrolases"/>
    <property type="match status" value="1"/>
</dbReference>
<gene>
    <name evidence="3" type="ORF">GCM10009020_19760</name>
</gene>
<dbReference type="GO" id="GO:0005524">
    <property type="term" value="F:ATP binding"/>
    <property type="evidence" value="ECO:0007669"/>
    <property type="project" value="InterPro"/>
</dbReference>
<dbReference type="Proteomes" id="UP001500420">
    <property type="component" value="Unassembled WGS sequence"/>
</dbReference>
<accession>A0AAV3TB21</accession>
<evidence type="ECO:0000256" key="1">
    <source>
        <dbReference type="ARBA" id="ARBA00011040"/>
    </source>
</evidence>
<evidence type="ECO:0000259" key="2">
    <source>
        <dbReference type="Pfam" id="PF02374"/>
    </source>
</evidence>
<keyword evidence="4" id="KW-1185">Reference proteome</keyword>
<feature type="domain" description="ArsA/GET3 Anion-transporting ATPase-like" evidence="2">
    <location>
        <begin position="3"/>
        <end position="311"/>
    </location>
</feature>
<proteinExistence type="inferred from homology"/>
<reference evidence="3 4" key="1">
    <citation type="journal article" date="2019" name="Int. J. Syst. Evol. Microbiol.">
        <title>The Global Catalogue of Microorganisms (GCM) 10K type strain sequencing project: providing services to taxonomists for standard genome sequencing and annotation.</title>
        <authorList>
            <consortium name="The Broad Institute Genomics Platform"/>
            <consortium name="The Broad Institute Genome Sequencing Center for Infectious Disease"/>
            <person name="Wu L."/>
            <person name="Ma J."/>
        </authorList>
    </citation>
    <scope>NUCLEOTIDE SEQUENCE [LARGE SCALE GENOMIC DNA]</scope>
    <source>
        <strain evidence="3 4">JCM 16328</strain>
    </source>
</reference>
<sequence>MPRHVFYGGKGGVGKTTCAAATALGYADRGAETLVVSTDPAHSLADSLEARVGAEPREIESGLWAAEVDPDERADKYRGAFEELFDDLSTLGLGLDDRDVDALLDAGLAPGGDEVAALDLLAEYESDDRFDRIVFDTAPTGHALRLLELPDVLSKGAETASGVRKRVKRMSDSVRSTFVPGYYYGRAGENGDEGFDDIAARMARASEVVRDPDRTEFRVVTIPETMAIHETRRLVERLGEIGVPVQSVVVNRVLEEIDEDCSRCRSRRERQRERVAEIRSRFESLDVRTLPELDGEARGRPALRELSDRLVGEP</sequence>
<dbReference type="InterPro" id="IPR025723">
    <property type="entry name" value="ArsA/GET3_ATPase-like"/>
</dbReference>
<dbReference type="EMBL" id="BAAADV010000003">
    <property type="protein sequence ID" value="GAA0672931.1"/>
    <property type="molecule type" value="Genomic_DNA"/>
</dbReference>
<dbReference type="AlphaFoldDB" id="A0AAV3TB21"/>
<dbReference type="CDD" id="cd02035">
    <property type="entry name" value="ArsA"/>
    <property type="match status" value="1"/>
</dbReference>
<dbReference type="SUPFAM" id="SSF52540">
    <property type="entry name" value="P-loop containing nucleoside triphosphate hydrolases"/>
    <property type="match status" value="1"/>
</dbReference>
<organism evidence="3 4">
    <name type="scientific">Natronoarchaeum mannanilyticum</name>
    <dbReference type="NCBI Taxonomy" id="926360"/>
    <lineage>
        <taxon>Archaea</taxon>
        <taxon>Methanobacteriati</taxon>
        <taxon>Methanobacteriota</taxon>
        <taxon>Stenosarchaea group</taxon>
        <taxon>Halobacteria</taxon>
        <taxon>Halobacteriales</taxon>
        <taxon>Natronoarchaeaceae</taxon>
    </lineage>
</organism>
<evidence type="ECO:0000313" key="4">
    <source>
        <dbReference type="Proteomes" id="UP001500420"/>
    </source>
</evidence>
<evidence type="ECO:0000313" key="3">
    <source>
        <dbReference type="EMBL" id="GAA0672931.1"/>
    </source>
</evidence>
<name>A0AAV3TB21_9EURY</name>
<comment type="similarity">
    <text evidence="1">Belongs to the arsA ATPase family.</text>
</comment>
<dbReference type="PANTHER" id="PTHR10803">
    <property type="entry name" value="ARSENICAL PUMP-DRIVING ATPASE ARSENITE-TRANSLOCATING ATPASE"/>
    <property type="match status" value="1"/>
</dbReference>
<dbReference type="InterPro" id="IPR016300">
    <property type="entry name" value="ATPase_ArsA/GET3"/>
</dbReference>
<protein>
    <submittedName>
        <fullName evidence="3">ArsA family ATPase</fullName>
    </submittedName>
</protein>
<comment type="caution">
    <text evidence="3">The sequence shown here is derived from an EMBL/GenBank/DDBJ whole genome shotgun (WGS) entry which is preliminary data.</text>
</comment>
<dbReference type="InterPro" id="IPR027417">
    <property type="entry name" value="P-loop_NTPase"/>
</dbReference>
<dbReference type="RefSeq" id="WP_343773832.1">
    <property type="nucleotide sequence ID" value="NZ_BAAADV010000003.1"/>
</dbReference>
<dbReference type="Pfam" id="PF02374">
    <property type="entry name" value="ArsA_ATPase"/>
    <property type="match status" value="1"/>
</dbReference>